<protein>
    <submittedName>
        <fullName evidence="2">Uncharacterized protein</fullName>
    </submittedName>
</protein>
<evidence type="ECO:0000256" key="1">
    <source>
        <dbReference type="SAM" id="MobiDB-lite"/>
    </source>
</evidence>
<evidence type="ECO:0000313" key="3">
    <source>
        <dbReference type="Proteomes" id="UP000266861"/>
    </source>
</evidence>
<proteinExistence type="predicted"/>
<organism evidence="2 3">
    <name type="scientific">Diversispora epigaea</name>
    <dbReference type="NCBI Taxonomy" id="1348612"/>
    <lineage>
        <taxon>Eukaryota</taxon>
        <taxon>Fungi</taxon>
        <taxon>Fungi incertae sedis</taxon>
        <taxon>Mucoromycota</taxon>
        <taxon>Glomeromycotina</taxon>
        <taxon>Glomeromycetes</taxon>
        <taxon>Diversisporales</taxon>
        <taxon>Diversisporaceae</taxon>
        <taxon>Diversispora</taxon>
    </lineage>
</organism>
<comment type="caution">
    <text evidence="2">The sequence shown here is derived from an EMBL/GenBank/DDBJ whole genome shotgun (WGS) entry which is preliminary data.</text>
</comment>
<keyword evidence="3" id="KW-1185">Reference proteome</keyword>
<dbReference type="AlphaFoldDB" id="A0A397GEE7"/>
<dbReference type="EMBL" id="PQFF01000460">
    <property type="protein sequence ID" value="RHZ48827.1"/>
    <property type="molecule type" value="Genomic_DNA"/>
</dbReference>
<gene>
    <name evidence="2" type="ORF">Glove_541g72</name>
</gene>
<feature type="region of interest" description="Disordered" evidence="1">
    <location>
        <begin position="1"/>
        <end position="123"/>
    </location>
</feature>
<sequence length="123" mass="13369">MKINFRKFQNKLPLKPGNGELEVEQTTEGWEKEERSSKGRRTSGGRVLSPRLGSPRLGSGSPRLASSQLVSPQLASSRFASSWPISPRPVSPQFFKSPDTPDTTQEEVDTTGGDTKGAKIVGQ</sequence>
<feature type="compositionally biased region" description="Polar residues" evidence="1">
    <location>
        <begin position="64"/>
        <end position="84"/>
    </location>
</feature>
<evidence type="ECO:0000313" key="2">
    <source>
        <dbReference type="EMBL" id="RHZ48827.1"/>
    </source>
</evidence>
<reference evidence="2 3" key="1">
    <citation type="submission" date="2018-08" db="EMBL/GenBank/DDBJ databases">
        <title>Genome and evolution of the arbuscular mycorrhizal fungus Diversispora epigaea (formerly Glomus versiforme) and its bacterial endosymbionts.</title>
        <authorList>
            <person name="Sun X."/>
            <person name="Fei Z."/>
            <person name="Harrison M."/>
        </authorList>
    </citation>
    <scope>NUCLEOTIDE SEQUENCE [LARGE SCALE GENOMIC DNA]</scope>
    <source>
        <strain evidence="2 3">IT104</strain>
    </source>
</reference>
<accession>A0A397GEE7</accession>
<dbReference type="Proteomes" id="UP000266861">
    <property type="component" value="Unassembled WGS sequence"/>
</dbReference>
<name>A0A397GEE7_9GLOM</name>